<dbReference type="GO" id="GO:0006260">
    <property type="term" value="P:DNA replication"/>
    <property type="evidence" value="ECO:0007669"/>
    <property type="project" value="UniProtKB-UniRule"/>
</dbReference>
<keyword evidence="6 13" id="KW-0378">Hydrolase</keyword>
<evidence type="ECO:0000259" key="15">
    <source>
        <dbReference type="Pfam" id="PF00717"/>
    </source>
</evidence>
<feature type="domain" description="Peptidase S24/S26A/S26B/S26C" evidence="15">
    <location>
        <begin position="86"/>
        <end position="199"/>
    </location>
</feature>
<dbReference type="Proteomes" id="UP000189933">
    <property type="component" value="Unassembled WGS sequence"/>
</dbReference>
<comment type="catalytic activity">
    <reaction evidence="13">
        <text>Hydrolysis of Ala-|-Gly bond in repressor LexA.</text>
        <dbReference type="EC" id="3.4.21.88"/>
    </reaction>
</comment>
<evidence type="ECO:0000256" key="4">
    <source>
        <dbReference type="ARBA" id="ARBA00022705"/>
    </source>
</evidence>
<evidence type="ECO:0000256" key="9">
    <source>
        <dbReference type="ARBA" id="ARBA00023125"/>
    </source>
</evidence>
<dbReference type="NCBIfam" id="TIGR00498">
    <property type="entry name" value="lexA"/>
    <property type="match status" value="1"/>
</dbReference>
<dbReference type="InterPro" id="IPR039418">
    <property type="entry name" value="LexA-like"/>
</dbReference>
<dbReference type="PANTHER" id="PTHR33516:SF2">
    <property type="entry name" value="LEXA REPRESSOR-RELATED"/>
    <property type="match status" value="1"/>
</dbReference>
<dbReference type="Gene3D" id="2.10.109.10">
    <property type="entry name" value="Umud Fragment, subunit A"/>
    <property type="match status" value="1"/>
</dbReference>
<comment type="subunit">
    <text evidence="2 13">Homodimer.</text>
</comment>
<dbReference type="InterPro" id="IPR015927">
    <property type="entry name" value="Peptidase_S24_S26A/B/C"/>
</dbReference>
<evidence type="ECO:0000256" key="7">
    <source>
        <dbReference type="ARBA" id="ARBA00022813"/>
    </source>
</evidence>
<keyword evidence="5 13" id="KW-0227">DNA damage</keyword>
<evidence type="ECO:0000256" key="12">
    <source>
        <dbReference type="ARBA" id="ARBA00023236"/>
    </source>
</evidence>
<dbReference type="PANTHER" id="PTHR33516">
    <property type="entry name" value="LEXA REPRESSOR"/>
    <property type="match status" value="1"/>
</dbReference>
<evidence type="ECO:0000256" key="6">
    <source>
        <dbReference type="ARBA" id="ARBA00022801"/>
    </source>
</evidence>
<keyword evidence="9 13" id="KW-0238">DNA-binding</keyword>
<gene>
    <name evidence="13" type="primary">lexA</name>
    <name evidence="17" type="ORF">SAMN02745885_00337</name>
</gene>
<dbReference type="GO" id="GO:0003677">
    <property type="term" value="F:DNA binding"/>
    <property type="evidence" value="ECO:0007669"/>
    <property type="project" value="UniProtKB-UniRule"/>
</dbReference>
<dbReference type="InterPro" id="IPR006199">
    <property type="entry name" value="LexA_DNA-bd_dom"/>
</dbReference>
<protein>
    <recommendedName>
        <fullName evidence="13">LexA repressor</fullName>
        <ecNumber evidence="13">3.4.21.88</ecNumber>
    </recommendedName>
</protein>
<dbReference type="Gene3D" id="1.10.10.10">
    <property type="entry name" value="Winged helix-like DNA-binding domain superfamily/Winged helix DNA-binding domain"/>
    <property type="match status" value="1"/>
</dbReference>
<evidence type="ECO:0000256" key="2">
    <source>
        <dbReference type="ARBA" id="ARBA00011738"/>
    </source>
</evidence>
<dbReference type="FunFam" id="1.10.10.10:FF:000009">
    <property type="entry name" value="LexA repressor"/>
    <property type="match status" value="1"/>
</dbReference>
<feature type="domain" description="LexA repressor DNA-binding" evidence="16">
    <location>
        <begin position="3"/>
        <end position="66"/>
    </location>
</feature>
<evidence type="ECO:0000256" key="10">
    <source>
        <dbReference type="ARBA" id="ARBA00023163"/>
    </source>
</evidence>
<evidence type="ECO:0000256" key="3">
    <source>
        <dbReference type="ARBA" id="ARBA00022491"/>
    </source>
</evidence>
<dbReference type="OrthoDB" id="9802364at2"/>
<evidence type="ECO:0000313" key="17">
    <source>
        <dbReference type="EMBL" id="SJZ58939.1"/>
    </source>
</evidence>
<accession>A0A1T4LW18</accession>
<sequence length="205" mass="23294">MDNKLNAKQQAVLDFIKQEIKRKGYPPSVREIGKAVGFSSSSTVHNYLNQLEKLGYIRRDPALPRAIVVNEPDNDYYFEKDMVEVPLLGKVTAGLPILAVENIEERFRFPRGLLPVGGNIFMLRVIGDSMINAGIYPNDYVFVKQQPFAHNGEIVVALIDEEATIKRFFIEGEKIVLRPENEKYKPIILDEVSILGKVIGLYRKM</sequence>
<evidence type="ECO:0000256" key="14">
    <source>
        <dbReference type="RuleBase" id="RU003991"/>
    </source>
</evidence>
<dbReference type="Pfam" id="PF00717">
    <property type="entry name" value="Peptidase_S24"/>
    <property type="match status" value="1"/>
</dbReference>
<keyword evidence="8 13" id="KW-0805">Transcription regulation</keyword>
<dbReference type="InterPro" id="IPR036390">
    <property type="entry name" value="WH_DNA-bd_sf"/>
</dbReference>
<evidence type="ECO:0000256" key="8">
    <source>
        <dbReference type="ARBA" id="ARBA00023015"/>
    </source>
</evidence>
<dbReference type="InterPro" id="IPR006197">
    <property type="entry name" value="Peptidase_S24_LexA"/>
</dbReference>
<dbReference type="HAMAP" id="MF_00015">
    <property type="entry name" value="LexA"/>
    <property type="match status" value="1"/>
</dbReference>
<keyword evidence="18" id="KW-1185">Reference proteome</keyword>
<keyword evidence="11 13" id="KW-0234">DNA repair</keyword>
<feature type="active site" description="For autocatalytic cleavage activity" evidence="13">
    <location>
        <position position="166"/>
    </location>
</feature>
<dbReference type="FunFam" id="2.10.109.10:FF:000001">
    <property type="entry name" value="LexA repressor"/>
    <property type="match status" value="1"/>
</dbReference>
<feature type="active site" description="For autocatalytic cleavage activity" evidence="13">
    <location>
        <position position="129"/>
    </location>
</feature>
<feature type="DNA-binding region" description="H-T-H motif" evidence="13">
    <location>
        <begin position="29"/>
        <end position="49"/>
    </location>
</feature>
<comment type="similarity">
    <text evidence="1 13 14">Belongs to the peptidase S24 family.</text>
</comment>
<evidence type="ECO:0000256" key="5">
    <source>
        <dbReference type="ARBA" id="ARBA00022763"/>
    </source>
</evidence>
<dbReference type="AlphaFoldDB" id="A0A1T4LW18"/>
<keyword evidence="4 13" id="KW-0235">DNA replication</keyword>
<dbReference type="GO" id="GO:0004252">
    <property type="term" value="F:serine-type endopeptidase activity"/>
    <property type="evidence" value="ECO:0007669"/>
    <property type="project" value="UniProtKB-UniRule"/>
</dbReference>
<reference evidence="18" key="1">
    <citation type="submission" date="2017-02" db="EMBL/GenBank/DDBJ databases">
        <authorList>
            <person name="Varghese N."/>
            <person name="Submissions S."/>
        </authorList>
    </citation>
    <scope>NUCLEOTIDE SEQUENCE [LARGE SCALE GENOMIC DNA]</scope>
    <source>
        <strain evidence="18">DSM 16521</strain>
    </source>
</reference>
<dbReference type="RefSeq" id="WP_078664489.1">
    <property type="nucleotide sequence ID" value="NZ_FUXM01000002.1"/>
</dbReference>
<dbReference type="CDD" id="cd06529">
    <property type="entry name" value="S24_LexA-like"/>
    <property type="match status" value="1"/>
</dbReference>
<organism evidence="17 18">
    <name type="scientific">Carboxydocella sporoproducens DSM 16521</name>
    <dbReference type="NCBI Taxonomy" id="1121270"/>
    <lineage>
        <taxon>Bacteria</taxon>
        <taxon>Bacillati</taxon>
        <taxon>Bacillota</taxon>
        <taxon>Clostridia</taxon>
        <taxon>Eubacteriales</taxon>
        <taxon>Clostridiales Family XVI. Incertae Sedis</taxon>
        <taxon>Carboxydocella</taxon>
    </lineage>
</organism>
<evidence type="ECO:0000256" key="11">
    <source>
        <dbReference type="ARBA" id="ARBA00023204"/>
    </source>
</evidence>
<dbReference type="PRINTS" id="PR00726">
    <property type="entry name" value="LEXASERPTASE"/>
</dbReference>
<dbReference type="EMBL" id="FUXM01000002">
    <property type="protein sequence ID" value="SJZ58939.1"/>
    <property type="molecule type" value="Genomic_DNA"/>
</dbReference>
<keyword evidence="12 13" id="KW-0742">SOS response</keyword>
<dbReference type="GO" id="GO:0009432">
    <property type="term" value="P:SOS response"/>
    <property type="evidence" value="ECO:0007669"/>
    <property type="project" value="UniProtKB-UniRule"/>
</dbReference>
<dbReference type="InterPro" id="IPR006200">
    <property type="entry name" value="LexA"/>
</dbReference>
<dbReference type="GO" id="GO:0045892">
    <property type="term" value="P:negative regulation of DNA-templated transcription"/>
    <property type="evidence" value="ECO:0007669"/>
    <property type="project" value="UniProtKB-UniRule"/>
</dbReference>
<evidence type="ECO:0000313" key="18">
    <source>
        <dbReference type="Proteomes" id="UP000189933"/>
    </source>
</evidence>
<dbReference type="Pfam" id="PF01726">
    <property type="entry name" value="LexA_DNA_bind"/>
    <property type="match status" value="1"/>
</dbReference>
<evidence type="ECO:0000256" key="1">
    <source>
        <dbReference type="ARBA" id="ARBA00007484"/>
    </source>
</evidence>
<proteinExistence type="inferred from homology"/>
<dbReference type="EC" id="3.4.21.88" evidence="13"/>
<name>A0A1T4LW18_9FIRM</name>
<evidence type="ECO:0000259" key="16">
    <source>
        <dbReference type="Pfam" id="PF01726"/>
    </source>
</evidence>
<dbReference type="GO" id="GO:0006281">
    <property type="term" value="P:DNA repair"/>
    <property type="evidence" value="ECO:0007669"/>
    <property type="project" value="UniProtKB-UniRule"/>
</dbReference>
<dbReference type="SUPFAM" id="SSF51306">
    <property type="entry name" value="LexA/Signal peptidase"/>
    <property type="match status" value="1"/>
</dbReference>
<dbReference type="InterPro" id="IPR036286">
    <property type="entry name" value="LexA/Signal_pep-like_sf"/>
</dbReference>
<keyword evidence="7 13" id="KW-0068">Autocatalytic cleavage</keyword>
<dbReference type="InterPro" id="IPR036388">
    <property type="entry name" value="WH-like_DNA-bd_sf"/>
</dbReference>
<dbReference type="SUPFAM" id="SSF46785">
    <property type="entry name" value="Winged helix' DNA-binding domain"/>
    <property type="match status" value="1"/>
</dbReference>
<keyword evidence="10 13" id="KW-0804">Transcription</keyword>
<evidence type="ECO:0000256" key="13">
    <source>
        <dbReference type="HAMAP-Rule" id="MF_00015"/>
    </source>
</evidence>
<comment type="function">
    <text evidence="13">Represses a number of genes involved in the response to DNA damage (SOS response), including recA and lexA. In the presence of single-stranded DNA, RecA interacts with LexA causing an autocatalytic cleavage which disrupts the DNA-binding part of LexA, leading to derepression of the SOS regulon and eventually DNA repair.</text>
</comment>
<dbReference type="InterPro" id="IPR050077">
    <property type="entry name" value="LexA_repressor"/>
</dbReference>
<keyword evidence="3 13" id="KW-0678">Repressor</keyword>
<dbReference type="GO" id="GO:0006508">
    <property type="term" value="P:proteolysis"/>
    <property type="evidence" value="ECO:0007669"/>
    <property type="project" value="InterPro"/>
</dbReference>
<feature type="site" description="Cleavage; by autolysis" evidence="13">
    <location>
        <begin position="93"/>
        <end position="94"/>
    </location>
</feature>